<dbReference type="Gene3D" id="3.30.70.100">
    <property type="match status" value="1"/>
</dbReference>
<sequence length="155" mass="17269">MADAATAGPVFRLMYSSHLRIPEHERKAELGAIFSTARSNNKRRDVTGALLVWHDSVVQALEGDEATVRELYETIHRDTRHERITLLEEGTVPERTFGRWSMARVSDDDDEPDIPLLMNRDKGGISPAAPRATTPEEDAVVATMREYARGSAQPA</sequence>
<proteinExistence type="predicted"/>
<name>A0ABP9BZI5_9PSEU</name>
<dbReference type="SMART" id="SM01034">
    <property type="entry name" value="BLUF"/>
    <property type="match status" value="1"/>
</dbReference>
<dbReference type="Proteomes" id="UP001500928">
    <property type="component" value="Unassembled WGS sequence"/>
</dbReference>
<dbReference type="EMBL" id="BAABHO010000038">
    <property type="protein sequence ID" value="GAA4800890.1"/>
    <property type="molecule type" value="Genomic_DNA"/>
</dbReference>
<dbReference type="InterPro" id="IPR007024">
    <property type="entry name" value="BLUF_domain"/>
</dbReference>
<dbReference type="RefSeq" id="WP_345419799.1">
    <property type="nucleotide sequence ID" value="NZ_BAABHO010000038.1"/>
</dbReference>
<feature type="domain" description="BLUF" evidence="2">
    <location>
        <begin position="10"/>
        <end position="103"/>
    </location>
</feature>
<protein>
    <recommendedName>
        <fullName evidence="2">BLUF domain-containing protein</fullName>
    </recommendedName>
</protein>
<evidence type="ECO:0000313" key="4">
    <source>
        <dbReference type="Proteomes" id="UP001500928"/>
    </source>
</evidence>
<evidence type="ECO:0000259" key="2">
    <source>
        <dbReference type="PROSITE" id="PS50925"/>
    </source>
</evidence>
<evidence type="ECO:0000313" key="3">
    <source>
        <dbReference type="EMBL" id="GAA4800890.1"/>
    </source>
</evidence>
<dbReference type="PROSITE" id="PS50925">
    <property type="entry name" value="BLUF"/>
    <property type="match status" value="1"/>
</dbReference>
<evidence type="ECO:0000256" key="1">
    <source>
        <dbReference type="SAM" id="MobiDB-lite"/>
    </source>
</evidence>
<keyword evidence="4" id="KW-1185">Reference proteome</keyword>
<feature type="region of interest" description="Disordered" evidence="1">
    <location>
        <begin position="102"/>
        <end position="136"/>
    </location>
</feature>
<organism evidence="3 4">
    <name type="scientific">Actinomycetospora chlora</name>
    <dbReference type="NCBI Taxonomy" id="663608"/>
    <lineage>
        <taxon>Bacteria</taxon>
        <taxon>Bacillati</taxon>
        <taxon>Actinomycetota</taxon>
        <taxon>Actinomycetes</taxon>
        <taxon>Pseudonocardiales</taxon>
        <taxon>Pseudonocardiaceae</taxon>
        <taxon>Actinomycetospora</taxon>
    </lineage>
</organism>
<reference evidence="4" key="1">
    <citation type="journal article" date="2019" name="Int. J. Syst. Evol. Microbiol.">
        <title>The Global Catalogue of Microorganisms (GCM) 10K type strain sequencing project: providing services to taxonomists for standard genome sequencing and annotation.</title>
        <authorList>
            <consortium name="The Broad Institute Genomics Platform"/>
            <consortium name="The Broad Institute Genome Sequencing Center for Infectious Disease"/>
            <person name="Wu L."/>
            <person name="Ma J."/>
        </authorList>
    </citation>
    <scope>NUCLEOTIDE SEQUENCE [LARGE SCALE GENOMIC DNA]</scope>
    <source>
        <strain evidence="4">JCM 17979</strain>
    </source>
</reference>
<comment type="caution">
    <text evidence="3">The sequence shown here is derived from an EMBL/GenBank/DDBJ whole genome shotgun (WGS) entry which is preliminary data.</text>
</comment>
<accession>A0ABP9BZI5</accession>
<dbReference type="SUPFAM" id="SSF54975">
    <property type="entry name" value="Acylphosphatase/BLUF domain-like"/>
    <property type="match status" value="1"/>
</dbReference>
<gene>
    <name evidence="3" type="ORF">GCM10023200_42150</name>
</gene>
<dbReference type="InterPro" id="IPR036046">
    <property type="entry name" value="Acylphosphatase-like_dom_sf"/>
</dbReference>
<dbReference type="Pfam" id="PF04940">
    <property type="entry name" value="BLUF"/>
    <property type="match status" value="1"/>
</dbReference>